<keyword evidence="3" id="KW-1185">Reference proteome</keyword>
<dbReference type="EMBL" id="CAJNOR010000570">
    <property type="protein sequence ID" value="CAF0950263.1"/>
    <property type="molecule type" value="Genomic_DNA"/>
</dbReference>
<dbReference type="Pfam" id="PF10229">
    <property type="entry name" value="MMADHC"/>
    <property type="match status" value="1"/>
</dbReference>
<dbReference type="PANTHER" id="PTHR13192">
    <property type="entry name" value="MY011 PROTEIN"/>
    <property type="match status" value="1"/>
</dbReference>
<dbReference type="OrthoDB" id="10263782at2759"/>
<protein>
    <recommendedName>
        <fullName evidence="5">Methylmalonic aciduria and homocystinuria type D-like protein</fullName>
    </recommendedName>
</protein>
<reference evidence="1" key="1">
    <citation type="submission" date="2021-02" db="EMBL/GenBank/DDBJ databases">
        <authorList>
            <person name="Nowell W R."/>
        </authorList>
    </citation>
    <scope>NUCLEOTIDE SEQUENCE</scope>
</reference>
<proteinExistence type="predicted"/>
<evidence type="ECO:0008006" key="5">
    <source>
        <dbReference type="Google" id="ProtNLM"/>
    </source>
</evidence>
<evidence type="ECO:0000313" key="2">
    <source>
        <dbReference type="EMBL" id="CAF0950263.1"/>
    </source>
</evidence>
<dbReference type="GO" id="GO:0009235">
    <property type="term" value="P:cobalamin metabolic process"/>
    <property type="evidence" value="ECO:0007669"/>
    <property type="project" value="InterPro"/>
</dbReference>
<sequence>MDRLLASSSSRSLLCLLPTRHLSSFKPTSSELRSRAVLSLVNQFESSKQRPSVPSLTSFDSTNELNTLFPLPGHVGFASLETKKLLKQNLNHVNNDLLKQVNTIKDILSAPKKIEGEYFEVRSYNCSHKIRSEFNSLFLNYDTVTQPLTAITIVFQTESDMSKWSIKIEEERKQLTEKFIQVAQEISTYLSNQQYWVDFIDPSNGKPYYGPPTSDALFETDERFRHFGLNVVDLGCCRVIEHLQHGTNVFVGCIFTSAPKADPSIQHLLKEFRTQHPTQQD</sequence>
<dbReference type="AlphaFoldDB" id="A0A813XTM3"/>
<dbReference type="Proteomes" id="UP000663852">
    <property type="component" value="Unassembled WGS sequence"/>
</dbReference>
<dbReference type="GO" id="GO:0005739">
    <property type="term" value="C:mitochondrion"/>
    <property type="evidence" value="ECO:0007669"/>
    <property type="project" value="TreeGrafter"/>
</dbReference>
<evidence type="ECO:0000313" key="1">
    <source>
        <dbReference type="EMBL" id="CAF0876143.1"/>
    </source>
</evidence>
<dbReference type="EMBL" id="CAJNOJ010000027">
    <property type="protein sequence ID" value="CAF0876143.1"/>
    <property type="molecule type" value="Genomic_DNA"/>
</dbReference>
<evidence type="ECO:0000313" key="3">
    <source>
        <dbReference type="Proteomes" id="UP000663828"/>
    </source>
</evidence>
<gene>
    <name evidence="1" type="ORF">EDS130_LOCUS8547</name>
    <name evidence="2" type="ORF">XAT740_LOCUS10623</name>
</gene>
<comment type="caution">
    <text evidence="1">The sequence shown here is derived from an EMBL/GenBank/DDBJ whole genome shotgun (WGS) entry which is preliminary data.</text>
</comment>
<dbReference type="PANTHER" id="PTHR13192:SF3">
    <property type="entry name" value="COBALAMIN TRAFFICKING PROTEIN CBLD"/>
    <property type="match status" value="1"/>
</dbReference>
<dbReference type="InterPro" id="IPR019362">
    <property type="entry name" value="MMADHC"/>
</dbReference>
<dbReference type="Proteomes" id="UP000663828">
    <property type="component" value="Unassembled WGS sequence"/>
</dbReference>
<evidence type="ECO:0000313" key="4">
    <source>
        <dbReference type="Proteomes" id="UP000663852"/>
    </source>
</evidence>
<organism evidence="1 4">
    <name type="scientific">Adineta ricciae</name>
    <name type="common">Rotifer</name>
    <dbReference type="NCBI Taxonomy" id="249248"/>
    <lineage>
        <taxon>Eukaryota</taxon>
        <taxon>Metazoa</taxon>
        <taxon>Spiralia</taxon>
        <taxon>Gnathifera</taxon>
        <taxon>Rotifera</taxon>
        <taxon>Eurotatoria</taxon>
        <taxon>Bdelloidea</taxon>
        <taxon>Adinetida</taxon>
        <taxon>Adinetidae</taxon>
        <taxon>Adineta</taxon>
    </lineage>
</organism>
<name>A0A813XTM3_ADIRI</name>
<accession>A0A813XTM3</accession>